<gene>
    <name evidence="2" type="ORF">MBJ925_LOCUS21230</name>
    <name evidence="3" type="ORF">SMN809_LOCUS16426</name>
</gene>
<protein>
    <submittedName>
        <fullName evidence="2">Uncharacterized protein</fullName>
    </submittedName>
</protein>
<accession>A0A816TGA7</accession>
<name>A0A816TGA7_9BILA</name>
<sequence>FVSVMLDPKRLVAWGLGVGPMYEVHNALSTIGAAKRAAQAAEDARESSDDSDSSGDSDASEPDM</sequence>
<proteinExistence type="predicted"/>
<feature type="region of interest" description="Disordered" evidence="1">
    <location>
        <begin position="36"/>
        <end position="64"/>
    </location>
</feature>
<comment type="caution">
    <text evidence="2">The sequence shown here is derived from an EMBL/GenBank/DDBJ whole genome shotgun (WGS) entry which is preliminary data.</text>
</comment>
<dbReference type="Proteomes" id="UP000676336">
    <property type="component" value="Unassembled WGS sequence"/>
</dbReference>
<dbReference type="AlphaFoldDB" id="A0A816TGA7"/>
<evidence type="ECO:0000313" key="3">
    <source>
        <dbReference type="EMBL" id="CAF4083181.1"/>
    </source>
</evidence>
<dbReference type="EMBL" id="CAJNRE010010693">
    <property type="protein sequence ID" value="CAF2095026.1"/>
    <property type="molecule type" value="Genomic_DNA"/>
</dbReference>
<evidence type="ECO:0000313" key="2">
    <source>
        <dbReference type="EMBL" id="CAF2095026.1"/>
    </source>
</evidence>
<organism evidence="2 4">
    <name type="scientific">Rotaria magnacalcarata</name>
    <dbReference type="NCBI Taxonomy" id="392030"/>
    <lineage>
        <taxon>Eukaryota</taxon>
        <taxon>Metazoa</taxon>
        <taxon>Spiralia</taxon>
        <taxon>Gnathifera</taxon>
        <taxon>Rotifera</taxon>
        <taxon>Eurotatoria</taxon>
        <taxon>Bdelloidea</taxon>
        <taxon>Philodinida</taxon>
        <taxon>Philodinidae</taxon>
        <taxon>Rotaria</taxon>
    </lineage>
</organism>
<feature type="non-terminal residue" evidence="2">
    <location>
        <position position="1"/>
    </location>
</feature>
<dbReference type="Proteomes" id="UP000663824">
    <property type="component" value="Unassembled WGS sequence"/>
</dbReference>
<feature type="compositionally biased region" description="Acidic residues" evidence="1">
    <location>
        <begin position="49"/>
        <end position="64"/>
    </location>
</feature>
<reference evidence="2" key="1">
    <citation type="submission" date="2021-02" db="EMBL/GenBank/DDBJ databases">
        <authorList>
            <person name="Nowell W R."/>
        </authorList>
    </citation>
    <scope>NUCLEOTIDE SEQUENCE</scope>
</reference>
<dbReference type="EMBL" id="CAJOBI010007338">
    <property type="protein sequence ID" value="CAF4083181.1"/>
    <property type="molecule type" value="Genomic_DNA"/>
</dbReference>
<evidence type="ECO:0000313" key="4">
    <source>
        <dbReference type="Proteomes" id="UP000663824"/>
    </source>
</evidence>
<evidence type="ECO:0000256" key="1">
    <source>
        <dbReference type="SAM" id="MobiDB-lite"/>
    </source>
</evidence>